<keyword evidence="1" id="KW-0067">ATP-binding</keyword>
<evidence type="ECO:0000256" key="1">
    <source>
        <dbReference type="RuleBase" id="RU363044"/>
    </source>
</evidence>
<name>A0ABN7UX10_GIGMA</name>
<keyword evidence="1" id="KW-0234">DNA repair</keyword>
<comment type="caution">
    <text evidence="3">The sequence shown here is derived from an EMBL/GenBank/DDBJ whole genome shotgun (WGS) entry which is preliminary data.</text>
</comment>
<keyword evidence="4" id="KW-1185">Reference proteome</keyword>
<feature type="domain" description="DNA helicase Pif1-like DEAD-box helicase" evidence="2">
    <location>
        <begin position="79"/>
        <end position="173"/>
    </location>
</feature>
<reference evidence="3 4" key="1">
    <citation type="submission" date="2021-06" db="EMBL/GenBank/DDBJ databases">
        <authorList>
            <person name="Kallberg Y."/>
            <person name="Tangrot J."/>
            <person name="Rosling A."/>
        </authorList>
    </citation>
    <scope>NUCLEOTIDE SEQUENCE [LARGE SCALE GENOMIC DNA]</scope>
    <source>
        <strain evidence="3 4">120-4 pot B 10/14</strain>
    </source>
</reference>
<proteinExistence type="inferred from homology"/>
<dbReference type="Pfam" id="PF05970">
    <property type="entry name" value="PIF1"/>
    <property type="match status" value="1"/>
</dbReference>
<evidence type="ECO:0000259" key="2">
    <source>
        <dbReference type="Pfam" id="PF05970"/>
    </source>
</evidence>
<comment type="cofactor">
    <cofactor evidence="1">
        <name>Mg(2+)</name>
        <dbReference type="ChEBI" id="CHEBI:18420"/>
    </cofactor>
</comment>
<keyword evidence="1" id="KW-0233">DNA recombination</keyword>
<dbReference type="PANTHER" id="PTHR10492">
    <property type="match status" value="1"/>
</dbReference>
<evidence type="ECO:0000313" key="4">
    <source>
        <dbReference type="Proteomes" id="UP000789901"/>
    </source>
</evidence>
<accession>A0ABN7UX10</accession>
<evidence type="ECO:0000313" key="3">
    <source>
        <dbReference type="EMBL" id="CAG8678988.1"/>
    </source>
</evidence>
<keyword evidence="1" id="KW-0547">Nucleotide-binding</keyword>
<keyword evidence="1" id="KW-0378">Hydrolase</keyword>
<organism evidence="3 4">
    <name type="scientific">Gigaspora margarita</name>
    <dbReference type="NCBI Taxonomy" id="4874"/>
    <lineage>
        <taxon>Eukaryota</taxon>
        <taxon>Fungi</taxon>
        <taxon>Fungi incertae sedis</taxon>
        <taxon>Mucoromycota</taxon>
        <taxon>Glomeromycotina</taxon>
        <taxon>Glomeromycetes</taxon>
        <taxon>Diversisporales</taxon>
        <taxon>Gigasporaceae</taxon>
        <taxon>Gigaspora</taxon>
    </lineage>
</organism>
<dbReference type="EMBL" id="CAJVQB010006182">
    <property type="protein sequence ID" value="CAG8678988.1"/>
    <property type="molecule type" value="Genomic_DNA"/>
</dbReference>
<feature type="non-terminal residue" evidence="3">
    <location>
        <position position="190"/>
    </location>
</feature>
<dbReference type="Proteomes" id="UP000789901">
    <property type="component" value="Unassembled WGS sequence"/>
</dbReference>
<keyword evidence="1" id="KW-0347">Helicase</keyword>
<gene>
    <name evidence="3" type="ORF">GMARGA_LOCUS10847</name>
</gene>
<keyword evidence="1" id="KW-0227">DNA damage</keyword>
<comment type="catalytic activity">
    <reaction evidence="1">
        <text>ATP + H2O = ADP + phosphate + H(+)</text>
        <dbReference type="Rhea" id="RHEA:13065"/>
        <dbReference type="ChEBI" id="CHEBI:15377"/>
        <dbReference type="ChEBI" id="CHEBI:15378"/>
        <dbReference type="ChEBI" id="CHEBI:30616"/>
        <dbReference type="ChEBI" id="CHEBI:43474"/>
        <dbReference type="ChEBI" id="CHEBI:456216"/>
        <dbReference type="EC" id="5.6.2.3"/>
    </reaction>
</comment>
<dbReference type="InterPro" id="IPR010285">
    <property type="entry name" value="DNA_helicase_pif1-like_DEAD"/>
</dbReference>
<dbReference type="EC" id="5.6.2.3" evidence="1"/>
<protein>
    <recommendedName>
        <fullName evidence="1">ATP-dependent DNA helicase</fullName>
        <ecNumber evidence="1">5.6.2.3</ecNumber>
    </recommendedName>
</protein>
<comment type="similarity">
    <text evidence="1">Belongs to the helicase family.</text>
</comment>
<sequence>MGLFGNESESILAMKEAVDNYYSPAQLRKDLSADYQEQLYNNNLITTNITLQQLASIFAEHEQPAREIVLICGTMALSALLYEKAKIIIWDELPMANKAVLECVDLLLKEICGKNELFGGKPFVGVRDFQQVALVIKAAGKSATINVSINTSYLWKHFNIYTLNQPIQNANDSVLAEFIDNIDENCTERE</sequence>